<dbReference type="PANTHER" id="PTHR19306">
    <property type="entry name" value="STRUCTURAL MAINTENANCE OF CHROMOSOMES 5,6 SMC5, SMC6"/>
    <property type="match status" value="1"/>
</dbReference>
<comment type="caution">
    <text evidence="15">The sequence shown here is derived from an EMBL/GenBank/DDBJ whole genome shotgun (WGS) entry which is preliminary data.</text>
</comment>
<gene>
    <name evidence="15" type="ORF">LECACI_7A007459</name>
</gene>
<evidence type="ECO:0000313" key="16">
    <source>
        <dbReference type="Proteomes" id="UP001296104"/>
    </source>
</evidence>
<comment type="similarity">
    <text evidence="3">Belongs to the SMC family. SMC6 subfamily.</text>
</comment>
<evidence type="ECO:0000256" key="13">
    <source>
        <dbReference type="SAM" id="MobiDB-lite"/>
    </source>
</evidence>
<dbReference type="Gene3D" id="3.40.50.300">
    <property type="entry name" value="P-loop containing nucleotide triphosphate hydrolases"/>
    <property type="match status" value="2"/>
</dbReference>
<dbReference type="GO" id="GO:0005524">
    <property type="term" value="F:ATP binding"/>
    <property type="evidence" value="ECO:0007669"/>
    <property type="project" value="UniProtKB-KW"/>
</dbReference>
<dbReference type="InterPro" id="IPR027417">
    <property type="entry name" value="P-loop_NTPase"/>
</dbReference>
<dbReference type="GO" id="GO:0000724">
    <property type="term" value="P:double-strand break repair via homologous recombination"/>
    <property type="evidence" value="ECO:0007669"/>
    <property type="project" value="TreeGrafter"/>
</dbReference>
<dbReference type="AlphaFoldDB" id="A0AAI9EBU5"/>
<keyword evidence="5" id="KW-0547">Nucleotide-binding</keyword>
<feature type="coiled-coil region" evidence="12">
    <location>
        <begin position="294"/>
        <end position="472"/>
    </location>
</feature>
<dbReference type="Proteomes" id="UP001296104">
    <property type="component" value="Unassembled WGS sequence"/>
</dbReference>
<feature type="coiled-coil region" evidence="12">
    <location>
        <begin position="509"/>
        <end position="550"/>
    </location>
</feature>
<evidence type="ECO:0000256" key="11">
    <source>
        <dbReference type="ARBA" id="ARBA00023242"/>
    </source>
</evidence>
<evidence type="ECO:0000256" key="8">
    <source>
        <dbReference type="ARBA" id="ARBA00023054"/>
    </source>
</evidence>
<evidence type="ECO:0000313" key="15">
    <source>
        <dbReference type="EMBL" id="CAK4032301.1"/>
    </source>
</evidence>
<keyword evidence="10" id="KW-0234">DNA repair</keyword>
<accession>A0AAI9EBU5</accession>
<protein>
    <submittedName>
        <fullName evidence="15">Structural maintenance of chromosomes 6</fullName>
    </submittedName>
</protein>
<keyword evidence="8 12" id="KW-0175">Coiled coil</keyword>
<feature type="region of interest" description="Disordered" evidence="13">
    <location>
        <begin position="1"/>
        <end position="81"/>
    </location>
</feature>
<comment type="subcellular location">
    <subcellularLocation>
        <location evidence="2">Chromosome</location>
    </subcellularLocation>
    <subcellularLocation>
        <location evidence="1">Nucleus</location>
    </subcellularLocation>
</comment>
<organism evidence="15 16">
    <name type="scientific">Lecanosticta acicola</name>
    <dbReference type="NCBI Taxonomy" id="111012"/>
    <lineage>
        <taxon>Eukaryota</taxon>
        <taxon>Fungi</taxon>
        <taxon>Dikarya</taxon>
        <taxon>Ascomycota</taxon>
        <taxon>Pezizomycotina</taxon>
        <taxon>Dothideomycetes</taxon>
        <taxon>Dothideomycetidae</taxon>
        <taxon>Mycosphaerellales</taxon>
        <taxon>Mycosphaerellaceae</taxon>
        <taxon>Lecanosticta</taxon>
    </lineage>
</organism>
<keyword evidence="11" id="KW-0539">Nucleus</keyword>
<dbReference type="GO" id="GO:0035861">
    <property type="term" value="C:site of double-strand break"/>
    <property type="evidence" value="ECO:0007669"/>
    <property type="project" value="TreeGrafter"/>
</dbReference>
<keyword evidence="9" id="KW-0233">DNA recombination</keyword>
<name>A0AAI9EBU5_9PEZI</name>
<dbReference type="EMBL" id="CAVMBE010000061">
    <property type="protein sequence ID" value="CAK4032301.1"/>
    <property type="molecule type" value="Genomic_DNA"/>
</dbReference>
<feature type="coiled-coil region" evidence="12">
    <location>
        <begin position="945"/>
        <end position="972"/>
    </location>
</feature>
<evidence type="ECO:0000256" key="9">
    <source>
        <dbReference type="ARBA" id="ARBA00023172"/>
    </source>
</evidence>
<dbReference type="Pfam" id="PF02463">
    <property type="entry name" value="SMC_N"/>
    <property type="match status" value="1"/>
</dbReference>
<feature type="compositionally biased region" description="Basic and acidic residues" evidence="13">
    <location>
        <begin position="753"/>
        <end position="783"/>
    </location>
</feature>
<proteinExistence type="inferred from homology"/>
<evidence type="ECO:0000256" key="5">
    <source>
        <dbReference type="ARBA" id="ARBA00022741"/>
    </source>
</evidence>
<evidence type="ECO:0000256" key="2">
    <source>
        <dbReference type="ARBA" id="ARBA00004286"/>
    </source>
</evidence>
<keyword evidence="16" id="KW-1185">Reference proteome</keyword>
<dbReference type="GO" id="GO:0005634">
    <property type="term" value="C:nucleus"/>
    <property type="evidence" value="ECO:0007669"/>
    <property type="project" value="UniProtKB-SubCell"/>
</dbReference>
<evidence type="ECO:0000256" key="12">
    <source>
        <dbReference type="SAM" id="Coils"/>
    </source>
</evidence>
<dbReference type="GO" id="GO:0003697">
    <property type="term" value="F:single-stranded DNA binding"/>
    <property type="evidence" value="ECO:0007669"/>
    <property type="project" value="TreeGrafter"/>
</dbReference>
<feature type="compositionally biased region" description="Acidic residues" evidence="13">
    <location>
        <begin position="55"/>
        <end position="70"/>
    </location>
</feature>
<evidence type="ECO:0000256" key="3">
    <source>
        <dbReference type="ARBA" id="ARBA00006793"/>
    </source>
</evidence>
<evidence type="ECO:0000259" key="14">
    <source>
        <dbReference type="Pfam" id="PF02463"/>
    </source>
</evidence>
<evidence type="ECO:0000256" key="6">
    <source>
        <dbReference type="ARBA" id="ARBA00022763"/>
    </source>
</evidence>
<keyword evidence="4" id="KW-0158">Chromosome</keyword>
<dbReference type="SUPFAM" id="SSF52540">
    <property type="entry name" value="P-loop containing nucleoside triphosphate hydrolases"/>
    <property type="match status" value="2"/>
</dbReference>
<evidence type="ECO:0000256" key="7">
    <source>
        <dbReference type="ARBA" id="ARBA00022840"/>
    </source>
</evidence>
<dbReference type="GO" id="GO:0003684">
    <property type="term" value="F:damaged DNA binding"/>
    <property type="evidence" value="ECO:0007669"/>
    <property type="project" value="TreeGrafter"/>
</dbReference>
<evidence type="ECO:0000256" key="4">
    <source>
        <dbReference type="ARBA" id="ARBA00022454"/>
    </source>
</evidence>
<keyword evidence="7" id="KW-0067">ATP-binding</keyword>
<feature type="compositionally biased region" description="Acidic residues" evidence="13">
    <location>
        <begin position="11"/>
        <end position="23"/>
    </location>
</feature>
<sequence length="1167" mass="133281">MARKRTRPTEDVDGAEEEEEIEIESASSSFRQSNKSVKRNRTALAREVGQKDFYDDLLESPNDTDVEDEPNSPSPPRIDADLEHSLHNADSEMEEEEDEIDEMAFTQHIGKKFKEKRDNIAMDEGIIEEVTCRNFMCHTKLRITLGPNINFIIGHNGSGKSAVLTALTMCLGGRAAATNRGSKLSSMIKEGTDSAMLGVKIKNRGENAYKWELYGHSITVERHFTKNGGSGFKLKNADGKTISTKKGDLDDILDYFGLQMDNPINVLSQDNARQFLANSTAADKYKFFLRGTQLEALDNDYKIFEENLDGIKDKLSLRHDDVTVLKHKFEEAEKKKKQADNIEQVRTRMRQASNQSAWAQVEEQESILEGMRRNLVDAEKKLEEAEEDVQVIDGEYDGLEAAKEAAERVLEERDNELQPAQEKHRVEKERFDANKQQLMNLKAEQRNMNQEFQKARQEVDRLDGEIQAEQTRLSEADGAQHLRRTEDLKRLQEDAKQHQQAEKDHAACLPDLQQNVANATSQVKNAKTAYERAEEVSRTAKQRMMELEGDQRNRFAAYDPKTEQLLREINKDTRWERKPVGPMGMYVHLQKPEWSSILEKTLGGNLNAFIVVHKDDQVRLSGIARRVGCNPQILVNNSAALPALNEPEEGVDTILRVLKIDDEEVRKSLIIQNAIEQTVLIRNNNEASNYFQKNNANVKAVLSFAPRHGCGIRFDRSRMHALRSSPIEAWHGHTRMKTDLAEQKRIQQERIDRAVQDRNEASDRYRQLQSDLKKAGEAVERHKREAKKLLTQRQQAEDAVEAKQAEIDENAPEDGKLQELQRQLEDAKKDKQSARESFEDSCAASSRLDEQARPLKDALDVSQAELDEVNKRIEKAQQKVQDAEAIRHEKLLEKNAVHDALQDAKAYATRMQRKVDEQDETLHKEFIDNAKKVCDRLPVPQGETAESLERKAASYREQIENAERRQGGTREQLTVAWKQASDELRKAKLEIAEFTKLEATLKDTLRERHRRWGLFRKYISARSRINFQYLLSERNFRGRVLLDHLAKKLDIAVEPDLSRKSDSGREARTLSGGEKSFSTICLLLSIWEAMGSPIRCLDEFDVFMDSVNRQQSMTLLIGAARRSVGRQFILISPQAMGGVEVNEDVKVHKMGDPERGQTNLNFNGQEL</sequence>
<reference evidence="15" key="1">
    <citation type="submission" date="2023-11" db="EMBL/GenBank/DDBJ databases">
        <authorList>
            <person name="Alioto T."/>
            <person name="Alioto T."/>
            <person name="Gomez Garrido J."/>
        </authorList>
    </citation>
    <scope>NUCLEOTIDE SEQUENCE</scope>
</reference>
<dbReference type="PANTHER" id="PTHR19306:SF6">
    <property type="entry name" value="STRUCTURAL MAINTENANCE OF CHROMOSOMES PROTEIN 6"/>
    <property type="match status" value="1"/>
</dbReference>
<keyword evidence="6" id="KW-0227">DNA damage</keyword>
<dbReference type="GO" id="GO:0030915">
    <property type="term" value="C:Smc5-Smc6 complex"/>
    <property type="evidence" value="ECO:0007669"/>
    <property type="project" value="TreeGrafter"/>
</dbReference>
<feature type="domain" description="RecF/RecN/SMC N-terminal" evidence="14">
    <location>
        <begin position="127"/>
        <end position="1135"/>
    </location>
</feature>
<evidence type="ECO:0000256" key="1">
    <source>
        <dbReference type="ARBA" id="ARBA00004123"/>
    </source>
</evidence>
<evidence type="ECO:0000256" key="10">
    <source>
        <dbReference type="ARBA" id="ARBA00023204"/>
    </source>
</evidence>
<dbReference type="InterPro" id="IPR003395">
    <property type="entry name" value="RecF/RecN/SMC_N"/>
</dbReference>
<feature type="region of interest" description="Disordered" evidence="13">
    <location>
        <begin position="753"/>
        <end position="853"/>
    </location>
</feature>
<feature type="compositionally biased region" description="Basic and acidic residues" evidence="13">
    <location>
        <begin position="813"/>
        <end position="838"/>
    </location>
</feature>